<protein>
    <recommendedName>
        <fullName evidence="1">Receptor expression-enhancing protein</fullName>
    </recommendedName>
</protein>
<dbReference type="STRING" id="29172.A0A0D8Y6M6"/>
<evidence type="ECO:0000256" key="1">
    <source>
        <dbReference type="RuleBase" id="RU362006"/>
    </source>
</evidence>
<name>A0A0D8Y6M6_DICVI</name>
<accession>A0A0D8Y6M6</accession>
<dbReference type="InterPro" id="IPR004345">
    <property type="entry name" value="TB2_DP1_HVA22"/>
</dbReference>
<feature type="transmembrane region" description="Helical" evidence="1">
    <location>
        <begin position="144"/>
        <end position="167"/>
    </location>
</feature>
<organism evidence="3 4">
    <name type="scientific">Dictyocaulus viviparus</name>
    <name type="common">Bovine lungworm</name>
    <dbReference type="NCBI Taxonomy" id="29172"/>
    <lineage>
        <taxon>Eukaryota</taxon>
        <taxon>Metazoa</taxon>
        <taxon>Ecdysozoa</taxon>
        <taxon>Nematoda</taxon>
        <taxon>Chromadorea</taxon>
        <taxon>Rhabditida</taxon>
        <taxon>Rhabditina</taxon>
        <taxon>Rhabditomorpha</taxon>
        <taxon>Strongyloidea</taxon>
        <taxon>Metastrongylidae</taxon>
        <taxon>Dictyocaulus</taxon>
    </lineage>
</organism>
<keyword evidence="1" id="KW-1133">Transmembrane helix</keyword>
<gene>
    <name evidence="3" type="ORF">DICVIV_01228</name>
</gene>
<dbReference type="AlphaFoldDB" id="A0A0D8Y6M6"/>
<evidence type="ECO:0000313" key="4">
    <source>
        <dbReference type="Proteomes" id="UP000053766"/>
    </source>
</evidence>
<proteinExistence type="inferred from homology"/>
<keyword evidence="1" id="KW-0472">Membrane</keyword>
<dbReference type="GO" id="GO:0016020">
    <property type="term" value="C:membrane"/>
    <property type="evidence" value="ECO:0007669"/>
    <property type="project" value="UniProtKB-SubCell"/>
</dbReference>
<reference evidence="4" key="2">
    <citation type="journal article" date="2016" name="Sci. Rep.">
        <title>Dictyocaulus viviparus genome, variome and transcriptome elucidate lungworm biology and support future intervention.</title>
        <authorList>
            <person name="McNulty S.N."/>
            <person name="Strube C."/>
            <person name="Rosa B.A."/>
            <person name="Martin J.C."/>
            <person name="Tyagi R."/>
            <person name="Choi Y.J."/>
            <person name="Wang Q."/>
            <person name="Hallsworth Pepin K."/>
            <person name="Zhang X."/>
            <person name="Ozersky P."/>
            <person name="Wilson R.K."/>
            <person name="Sternberg P.W."/>
            <person name="Gasser R.B."/>
            <person name="Mitreva M."/>
        </authorList>
    </citation>
    <scope>NUCLEOTIDE SEQUENCE [LARGE SCALE GENOMIC DNA]</scope>
    <source>
        <strain evidence="4">HannoverDv2000</strain>
    </source>
</reference>
<dbReference type="Proteomes" id="UP000053766">
    <property type="component" value="Unassembled WGS sequence"/>
</dbReference>
<feature type="transmembrane region" description="Helical" evidence="1">
    <location>
        <begin position="120"/>
        <end position="138"/>
    </location>
</feature>
<comment type="similarity">
    <text evidence="1">Belongs to the DP1 family.</text>
</comment>
<dbReference type="Pfam" id="PF03134">
    <property type="entry name" value="TB2_DP1_HVA22"/>
    <property type="match status" value="1"/>
</dbReference>
<comment type="subcellular location">
    <subcellularLocation>
        <location evidence="1">Membrane</location>
        <topology evidence="1">Multi-pass membrane protein</topology>
    </subcellularLocation>
</comment>
<sequence length="186" mass="20416">MSVNEPVAAPVAATSDGPMEGGGSPKGGLNPLEGIKKAHEDLVAWCYKSHGSVVDAQLAKLDEAQVKREHVAYGLIGLMSLYLITGGQAFFLSAVIAFTYPAYDSIQVFRAKDSAEALHLLLYWVPFGFFALLDSTFFSDLPAYFFLKTCFLLFLFLPQTQGAKLIYFKVIEPVAKLIDDLQKKLI</sequence>
<keyword evidence="4" id="KW-1185">Reference proteome</keyword>
<dbReference type="OrthoDB" id="10009287at2759"/>
<feature type="region of interest" description="Disordered" evidence="2">
    <location>
        <begin position="1"/>
        <end position="30"/>
    </location>
</feature>
<reference evidence="3 4" key="1">
    <citation type="submission" date="2013-11" db="EMBL/GenBank/DDBJ databases">
        <title>Draft genome of the bovine lungworm Dictyocaulus viviparus.</title>
        <authorList>
            <person name="Mitreva M."/>
        </authorList>
    </citation>
    <scope>NUCLEOTIDE SEQUENCE [LARGE SCALE GENOMIC DNA]</scope>
    <source>
        <strain evidence="3 4">HannoverDv2000</strain>
    </source>
</reference>
<dbReference type="EMBL" id="KN716163">
    <property type="protein sequence ID" value="KJH52518.1"/>
    <property type="molecule type" value="Genomic_DNA"/>
</dbReference>
<feature type="transmembrane region" description="Helical" evidence="1">
    <location>
        <begin position="71"/>
        <end position="100"/>
    </location>
</feature>
<dbReference type="PANTHER" id="PTHR12300">
    <property type="entry name" value="HVA22-LIKE PROTEINS"/>
    <property type="match status" value="1"/>
</dbReference>
<evidence type="ECO:0000313" key="3">
    <source>
        <dbReference type="EMBL" id="KJH52518.1"/>
    </source>
</evidence>
<evidence type="ECO:0000256" key="2">
    <source>
        <dbReference type="SAM" id="MobiDB-lite"/>
    </source>
</evidence>
<keyword evidence="1" id="KW-0812">Transmembrane</keyword>